<dbReference type="Proteomes" id="UP000255355">
    <property type="component" value="Unassembled WGS sequence"/>
</dbReference>
<keyword evidence="4" id="KW-1185">Reference proteome</keyword>
<feature type="transmembrane region" description="Helical" evidence="2">
    <location>
        <begin position="90"/>
        <end position="111"/>
    </location>
</feature>
<organism evidence="3 4">
    <name type="scientific">Nocardia mexicana</name>
    <dbReference type="NCBI Taxonomy" id="279262"/>
    <lineage>
        <taxon>Bacteria</taxon>
        <taxon>Bacillati</taxon>
        <taxon>Actinomycetota</taxon>
        <taxon>Actinomycetes</taxon>
        <taxon>Mycobacteriales</taxon>
        <taxon>Nocardiaceae</taxon>
        <taxon>Nocardia</taxon>
    </lineage>
</organism>
<feature type="region of interest" description="Disordered" evidence="1">
    <location>
        <begin position="24"/>
        <end position="45"/>
    </location>
</feature>
<dbReference type="STRING" id="1210089.GCA_001613165_07143"/>
<keyword evidence="2" id="KW-0472">Membrane</keyword>
<keyword evidence="2" id="KW-1133">Transmembrane helix</keyword>
<proteinExistence type="predicted"/>
<evidence type="ECO:0000313" key="4">
    <source>
        <dbReference type="Proteomes" id="UP000255355"/>
    </source>
</evidence>
<keyword evidence="2" id="KW-0812">Transmembrane</keyword>
<dbReference type="AlphaFoldDB" id="A0A370GIZ9"/>
<accession>A0A370GIZ9</accession>
<protein>
    <submittedName>
        <fullName evidence="3">Uncharacterized protein</fullName>
    </submittedName>
</protein>
<gene>
    <name evidence="3" type="ORF">DFR68_1278</name>
</gene>
<reference evidence="3 4" key="1">
    <citation type="submission" date="2018-07" db="EMBL/GenBank/DDBJ databases">
        <title>Genomic Encyclopedia of Type Strains, Phase IV (KMG-IV): sequencing the most valuable type-strain genomes for metagenomic binning, comparative biology and taxonomic classification.</title>
        <authorList>
            <person name="Goeker M."/>
        </authorList>
    </citation>
    <scope>NUCLEOTIDE SEQUENCE [LARGE SCALE GENOMIC DNA]</scope>
    <source>
        <strain evidence="3 4">DSM 44952</strain>
    </source>
</reference>
<comment type="caution">
    <text evidence="3">The sequence shown here is derived from an EMBL/GenBank/DDBJ whole genome shotgun (WGS) entry which is preliminary data.</text>
</comment>
<evidence type="ECO:0000256" key="1">
    <source>
        <dbReference type="SAM" id="MobiDB-lite"/>
    </source>
</evidence>
<evidence type="ECO:0000313" key="3">
    <source>
        <dbReference type="EMBL" id="RDI42354.1"/>
    </source>
</evidence>
<dbReference type="EMBL" id="QQAZ01000027">
    <property type="protein sequence ID" value="RDI42354.1"/>
    <property type="molecule type" value="Genomic_DNA"/>
</dbReference>
<sequence length="112" mass="11113">MQVNATSLAFSACLAGIPSPRPQGAAATGMGRADGQSRVGGASSTHAGVTVEDGARQDGCVSNSVIVVFLFALAGFLLGGAYSTWKNTRWLAIALGICGVLAAGGAVAWMIG</sequence>
<name>A0A370GIZ9_9NOCA</name>
<evidence type="ECO:0000256" key="2">
    <source>
        <dbReference type="SAM" id="Phobius"/>
    </source>
</evidence>
<feature type="transmembrane region" description="Helical" evidence="2">
    <location>
        <begin position="65"/>
        <end position="83"/>
    </location>
</feature>